<dbReference type="GO" id="GO:0015628">
    <property type="term" value="P:protein secretion by the type II secretion system"/>
    <property type="evidence" value="ECO:0007669"/>
    <property type="project" value="InterPro"/>
</dbReference>
<keyword evidence="2" id="KW-0488">Methylation</keyword>
<dbReference type="EMBL" id="JJMM01000026">
    <property type="protein sequence ID" value="KDR93812.1"/>
    <property type="molecule type" value="Genomic_DNA"/>
</dbReference>
<dbReference type="RefSeq" id="WP_052636366.1">
    <property type="nucleotide sequence ID" value="NZ_FSRH01000004.1"/>
</dbReference>
<evidence type="ECO:0000256" key="3">
    <source>
        <dbReference type="ARBA" id="ARBA00022692"/>
    </source>
</evidence>
<dbReference type="PANTHER" id="PTHR30093">
    <property type="entry name" value="GENERAL SECRETION PATHWAY PROTEIN G"/>
    <property type="match status" value="1"/>
</dbReference>
<name>A0A069RHR5_PEPLI</name>
<dbReference type="GO" id="GO:0016020">
    <property type="term" value="C:membrane"/>
    <property type="evidence" value="ECO:0007669"/>
    <property type="project" value="UniProtKB-SubCell"/>
</dbReference>
<dbReference type="AlphaFoldDB" id="A0A069RHR5"/>
<dbReference type="InterPro" id="IPR045584">
    <property type="entry name" value="Pilin-like"/>
</dbReference>
<reference evidence="7 8" key="1">
    <citation type="submission" date="2014-03" db="EMBL/GenBank/DDBJ databases">
        <title>Genome sequence of Clostridium litorale W6, DSM 5388.</title>
        <authorList>
            <person name="Poehlein A."/>
            <person name="Jagirdar A."/>
            <person name="Khonsari B."/>
            <person name="Chibani C.M."/>
            <person name="Gutierrez Gutierrez D.A."/>
            <person name="Davydova E."/>
            <person name="Alghaithi H.S."/>
            <person name="Nair K.P."/>
            <person name="Dhamotharan K."/>
            <person name="Chandran L."/>
            <person name="G W."/>
            <person name="Daniel R."/>
        </authorList>
    </citation>
    <scope>NUCLEOTIDE SEQUENCE [LARGE SCALE GENOMIC DNA]</scope>
    <source>
        <strain evidence="7 8">W6</strain>
    </source>
</reference>
<dbReference type="STRING" id="1121324.CLIT_23c00840"/>
<accession>A0A069RHR5</accession>
<dbReference type="SUPFAM" id="SSF54523">
    <property type="entry name" value="Pili subunits"/>
    <property type="match status" value="1"/>
</dbReference>
<dbReference type="InterPro" id="IPR000983">
    <property type="entry name" value="Bac_GSPG_pilin"/>
</dbReference>
<keyword evidence="5 6" id="KW-0472">Membrane</keyword>
<proteinExistence type="predicted"/>
<dbReference type="GO" id="GO:0015627">
    <property type="term" value="C:type II protein secretion system complex"/>
    <property type="evidence" value="ECO:0007669"/>
    <property type="project" value="InterPro"/>
</dbReference>
<feature type="transmembrane region" description="Helical" evidence="6">
    <location>
        <begin position="20"/>
        <end position="38"/>
    </location>
</feature>
<dbReference type="Pfam" id="PF07963">
    <property type="entry name" value="N_methyl"/>
    <property type="match status" value="1"/>
</dbReference>
<keyword evidence="4 6" id="KW-1133">Transmembrane helix</keyword>
<dbReference type="Gene3D" id="3.30.700.10">
    <property type="entry name" value="Glycoprotein, Type 4 Pilin"/>
    <property type="match status" value="1"/>
</dbReference>
<comment type="subcellular location">
    <subcellularLocation>
        <location evidence="1">Membrane</location>
        <topology evidence="1">Single-pass membrane protein</topology>
    </subcellularLocation>
</comment>
<dbReference type="PROSITE" id="PS00409">
    <property type="entry name" value="PROKAR_NTER_METHYL"/>
    <property type="match status" value="1"/>
</dbReference>
<evidence type="ECO:0000256" key="4">
    <source>
        <dbReference type="ARBA" id="ARBA00022989"/>
    </source>
</evidence>
<dbReference type="NCBIfam" id="TIGR02532">
    <property type="entry name" value="IV_pilin_GFxxxE"/>
    <property type="match status" value="1"/>
</dbReference>
<evidence type="ECO:0000256" key="6">
    <source>
        <dbReference type="SAM" id="Phobius"/>
    </source>
</evidence>
<protein>
    <submittedName>
        <fullName evidence="7">Uncharacterized protein</fullName>
    </submittedName>
</protein>
<organism evidence="7 8">
    <name type="scientific">Peptoclostridium litorale DSM 5388</name>
    <dbReference type="NCBI Taxonomy" id="1121324"/>
    <lineage>
        <taxon>Bacteria</taxon>
        <taxon>Bacillati</taxon>
        <taxon>Bacillota</taxon>
        <taxon>Clostridia</taxon>
        <taxon>Peptostreptococcales</taxon>
        <taxon>Peptoclostridiaceae</taxon>
        <taxon>Peptoclostridium</taxon>
    </lineage>
</organism>
<evidence type="ECO:0000256" key="5">
    <source>
        <dbReference type="ARBA" id="ARBA00023136"/>
    </source>
</evidence>
<keyword evidence="3 6" id="KW-0812">Transmembrane</keyword>
<keyword evidence="8" id="KW-1185">Reference proteome</keyword>
<evidence type="ECO:0000313" key="7">
    <source>
        <dbReference type="EMBL" id="KDR93812.1"/>
    </source>
</evidence>
<evidence type="ECO:0000256" key="1">
    <source>
        <dbReference type="ARBA" id="ARBA00004167"/>
    </source>
</evidence>
<dbReference type="Proteomes" id="UP000027946">
    <property type="component" value="Unassembled WGS sequence"/>
</dbReference>
<dbReference type="PANTHER" id="PTHR30093:SF44">
    <property type="entry name" value="TYPE II SECRETION SYSTEM CORE PROTEIN G"/>
    <property type="match status" value="1"/>
</dbReference>
<evidence type="ECO:0000313" key="8">
    <source>
        <dbReference type="Proteomes" id="UP000027946"/>
    </source>
</evidence>
<comment type="caution">
    <text evidence="7">The sequence shown here is derived from an EMBL/GenBank/DDBJ whole genome shotgun (WGS) entry which is preliminary data.</text>
</comment>
<dbReference type="InterPro" id="IPR012902">
    <property type="entry name" value="N_methyl_site"/>
</dbReference>
<sequence>MKSMFIGIKKMLKGNRGFTLIELIVVIAVLGMIASIAVPKVGGITQKAKTNADKQTIAILNNAVEMYVAESGDSDLSEFTDEDDAAKTIKDLQDEITGPHGNKYGPYLRDDVTTTLPSGKTVTCTDGRFK</sequence>
<dbReference type="PRINTS" id="PR00813">
    <property type="entry name" value="BCTERIALGSPG"/>
</dbReference>
<gene>
    <name evidence="7" type="ORF">CLIT_23c00840</name>
</gene>
<dbReference type="eggNOG" id="COG4968">
    <property type="taxonomic scope" value="Bacteria"/>
</dbReference>
<evidence type="ECO:0000256" key="2">
    <source>
        <dbReference type="ARBA" id="ARBA00022481"/>
    </source>
</evidence>